<accession>A0A0A8ZU66</accession>
<dbReference type="EMBL" id="GBRH01255554">
    <property type="protein sequence ID" value="JAD42341.1"/>
    <property type="molecule type" value="Transcribed_RNA"/>
</dbReference>
<evidence type="ECO:0000313" key="1">
    <source>
        <dbReference type="EMBL" id="JAD42341.1"/>
    </source>
</evidence>
<dbReference type="AlphaFoldDB" id="A0A0A8ZU66"/>
<proteinExistence type="predicted"/>
<organism evidence="1">
    <name type="scientific">Arundo donax</name>
    <name type="common">Giant reed</name>
    <name type="synonym">Donax arundinaceus</name>
    <dbReference type="NCBI Taxonomy" id="35708"/>
    <lineage>
        <taxon>Eukaryota</taxon>
        <taxon>Viridiplantae</taxon>
        <taxon>Streptophyta</taxon>
        <taxon>Embryophyta</taxon>
        <taxon>Tracheophyta</taxon>
        <taxon>Spermatophyta</taxon>
        <taxon>Magnoliopsida</taxon>
        <taxon>Liliopsida</taxon>
        <taxon>Poales</taxon>
        <taxon>Poaceae</taxon>
        <taxon>PACMAD clade</taxon>
        <taxon>Arundinoideae</taxon>
        <taxon>Arundineae</taxon>
        <taxon>Arundo</taxon>
    </lineage>
</organism>
<name>A0A0A8ZU66_ARUDO</name>
<reference evidence="1" key="2">
    <citation type="journal article" date="2015" name="Data Brief">
        <title>Shoot transcriptome of the giant reed, Arundo donax.</title>
        <authorList>
            <person name="Barrero R.A."/>
            <person name="Guerrero F.D."/>
            <person name="Moolhuijzen P."/>
            <person name="Goolsby J.A."/>
            <person name="Tidwell J."/>
            <person name="Bellgard S.E."/>
            <person name="Bellgard M.I."/>
        </authorList>
    </citation>
    <scope>NUCLEOTIDE SEQUENCE</scope>
    <source>
        <tissue evidence="1">Shoot tissue taken approximately 20 cm above the soil surface</tissue>
    </source>
</reference>
<reference evidence="1" key="1">
    <citation type="submission" date="2014-09" db="EMBL/GenBank/DDBJ databases">
        <authorList>
            <person name="Magalhaes I.L.F."/>
            <person name="Oliveira U."/>
            <person name="Santos F.R."/>
            <person name="Vidigal T.H.D.A."/>
            <person name="Brescovit A.D."/>
            <person name="Santos A.J."/>
        </authorList>
    </citation>
    <scope>NUCLEOTIDE SEQUENCE</scope>
    <source>
        <tissue evidence="1">Shoot tissue taken approximately 20 cm above the soil surface</tissue>
    </source>
</reference>
<protein>
    <submittedName>
        <fullName evidence="1">Uncharacterized protein</fullName>
    </submittedName>
</protein>
<sequence length="49" mass="5628">MLQILIITHLAGLPSPPPPNRSSFRHGHPQFEVSTIYTMLNRLNPHQRI</sequence>